<evidence type="ECO:0000256" key="1">
    <source>
        <dbReference type="ARBA" id="ARBA00022443"/>
    </source>
</evidence>
<keyword evidence="1 3" id="KW-0728">SH3 domain</keyword>
<feature type="region of interest" description="Disordered" evidence="4">
    <location>
        <begin position="1"/>
        <end position="34"/>
    </location>
</feature>
<sequence>MNMNKAATKEGAFIQAVSPSPSKKSLDRTQQVQQWEQRRDNFGYSGPARMVPKNSETYRALYSYKPEHSDELELQENDIIFVVEKCDDGWFIGTLLRTGQFGTFPGNYVEKH</sequence>
<feature type="domain" description="SH3" evidence="5">
    <location>
        <begin position="53"/>
        <end position="112"/>
    </location>
</feature>
<dbReference type="AlphaFoldDB" id="A0A7E4ZXA5"/>
<dbReference type="PANTHER" id="PTHR14167:SF116">
    <property type="entry name" value="CAP, ISOFORM AC"/>
    <property type="match status" value="1"/>
</dbReference>
<evidence type="ECO:0000256" key="4">
    <source>
        <dbReference type="SAM" id="MobiDB-lite"/>
    </source>
</evidence>
<dbReference type="WBParaSite" id="Pan_g23210.t1">
    <property type="protein sequence ID" value="Pan_g23210.t1"/>
    <property type="gene ID" value="Pan_g23210"/>
</dbReference>
<proteinExistence type="predicted"/>
<dbReference type="PROSITE" id="PS50002">
    <property type="entry name" value="SH3"/>
    <property type="match status" value="1"/>
</dbReference>
<dbReference type="InterPro" id="IPR036028">
    <property type="entry name" value="SH3-like_dom_sf"/>
</dbReference>
<name>A0A7E4ZXA5_PANRE</name>
<evidence type="ECO:0000256" key="2">
    <source>
        <dbReference type="ARBA" id="ARBA00022737"/>
    </source>
</evidence>
<dbReference type="CDD" id="cd11780">
    <property type="entry name" value="SH3_Sorbs_3"/>
    <property type="match status" value="1"/>
</dbReference>
<dbReference type="InterPro" id="IPR001452">
    <property type="entry name" value="SH3_domain"/>
</dbReference>
<feature type="compositionally biased region" description="Polar residues" evidence="4">
    <location>
        <begin position="17"/>
        <end position="34"/>
    </location>
</feature>
<evidence type="ECO:0000256" key="3">
    <source>
        <dbReference type="PROSITE-ProRule" id="PRU00192"/>
    </source>
</evidence>
<dbReference type="SUPFAM" id="SSF50044">
    <property type="entry name" value="SH3-domain"/>
    <property type="match status" value="1"/>
</dbReference>
<dbReference type="Proteomes" id="UP000492821">
    <property type="component" value="Unassembled WGS sequence"/>
</dbReference>
<protein>
    <submittedName>
        <fullName evidence="7">SH3 domain-containing protein</fullName>
    </submittedName>
</protein>
<evidence type="ECO:0000313" key="7">
    <source>
        <dbReference type="WBParaSite" id="Pan_g23210.t1"/>
    </source>
</evidence>
<keyword evidence="2" id="KW-0677">Repeat</keyword>
<dbReference type="SMART" id="SM00326">
    <property type="entry name" value="SH3"/>
    <property type="match status" value="1"/>
</dbReference>
<evidence type="ECO:0000259" key="5">
    <source>
        <dbReference type="PROSITE" id="PS50002"/>
    </source>
</evidence>
<dbReference type="PRINTS" id="PR00452">
    <property type="entry name" value="SH3DOMAIN"/>
</dbReference>
<reference evidence="6" key="1">
    <citation type="journal article" date="2013" name="Genetics">
        <title>The draft genome and transcriptome of Panagrellus redivivus are shaped by the harsh demands of a free-living lifestyle.</title>
        <authorList>
            <person name="Srinivasan J."/>
            <person name="Dillman A.R."/>
            <person name="Macchietto M.G."/>
            <person name="Heikkinen L."/>
            <person name="Lakso M."/>
            <person name="Fracchia K.M."/>
            <person name="Antoshechkin I."/>
            <person name="Mortazavi A."/>
            <person name="Wong G."/>
            <person name="Sternberg P.W."/>
        </authorList>
    </citation>
    <scope>NUCLEOTIDE SEQUENCE [LARGE SCALE GENOMIC DNA]</scope>
    <source>
        <strain evidence="6">MT8872</strain>
    </source>
</reference>
<evidence type="ECO:0000313" key="6">
    <source>
        <dbReference type="Proteomes" id="UP000492821"/>
    </source>
</evidence>
<dbReference type="Pfam" id="PF14604">
    <property type="entry name" value="SH3_9"/>
    <property type="match status" value="1"/>
</dbReference>
<dbReference type="Gene3D" id="2.30.30.40">
    <property type="entry name" value="SH3 Domains"/>
    <property type="match status" value="1"/>
</dbReference>
<dbReference type="FunFam" id="2.30.30.40:FF:000001">
    <property type="entry name" value="Sorbin and SH3 domain-containing protein 1 isoform 2"/>
    <property type="match status" value="1"/>
</dbReference>
<dbReference type="InterPro" id="IPR050384">
    <property type="entry name" value="Endophilin_SH3RF"/>
</dbReference>
<organism evidence="6 7">
    <name type="scientific">Panagrellus redivivus</name>
    <name type="common">Microworm</name>
    <dbReference type="NCBI Taxonomy" id="6233"/>
    <lineage>
        <taxon>Eukaryota</taxon>
        <taxon>Metazoa</taxon>
        <taxon>Ecdysozoa</taxon>
        <taxon>Nematoda</taxon>
        <taxon>Chromadorea</taxon>
        <taxon>Rhabditida</taxon>
        <taxon>Tylenchina</taxon>
        <taxon>Panagrolaimomorpha</taxon>
        <taxon>Panagrolaimoidea</taxon>
        <taxon>Panagrolaimidae</taxon>
        <taxon>Panagrellus</taxon>
    </lineage>
</organism>
<dbReference type="PANTHER" id="PTHR14167">
    <property type="entry name" value="SH3 DOMAIN-CONTAINING"/>
    <property type="match status" value="1"/>
</dbReference>
<accession>A0A7E4ZXA5</accession>
<reference evidence="7" key="2">
    <citation type="submission" date="2020-10" db="UniProtKB">
        <authorList>
            <consortium name="WormBaseParasite"/>
        </authorList>
    </citation>
    <scope>IDENTIFICATION</scope>
</reference>
<keyword evidence="6" id="KW-1185">Reference proteome</keyword>